<evidence type="ECO:0000313" key="3">
    <source>
        <dbReference type="Proteomes" id="UP000037122"/>
    </source>
</evidence>
<organism evidence="2 3">
    <name type="scientific">Candidozyma auris</name>
    <name type="common">Yeast</name>
    <name type="synonym">Candida auris</name>
    <dbReference type="NCBI Taxonomy" id="498019"/>
    <lineage>
        <taxon>Eukaryota</taxon>
        <taxon>Fungi</taxon>
        <taxon>Dikarya</taxon>
        <taxon>Ascomycota</taxon>
        <taxon>Saccharomycotina</taxon>
        <taxon>Pichiomycetes</taxon>
        <taxon>Metschnikowiaceae</taxon>
        <taxon>Candidozyma</taxon>
    </lineage>
</organism>
<keyword evidence="1" id="KW-1133">Transmembrane helix</keyword>
<evidence type="ECO:0000256" key="1">
    <source>
        <dbReference type="SAM" id="Phobius"/>
    </source>
</evidence>
<dbReference type="EMBL" id="LGST01000009">
    <property type="protein sequence ID" value="KNE01590.1"/>
    <property type="molecule type" value="Genomic_DNA"/>
</dbReference>
<evidence type="ECO:0000313" key="2">
    <source>
        <dbReference type="EMBL" id="KNE01590.1"/>
    </source>
</evidence>
<dbReference type="AlphaFoldDB" id="A0A0L0P5U3"/>
<name>A0A0L0P5U3_CANAR</name>
<accession>A0A0L0P5U3</accession>
<comment type="caution">
    <text evidence="2">The sequence shown here is derived from an EMBL/GenBank/DDBJ whole genome shotgun (WGS) entry which is preliminary data.</text>
</comment>
<keyword evidence="1" id="KW-0812">Transmembrane</keyword>
<protein>
    <submittedName>
        <fullName evidence="2">Uncharacterized protein</fullName>
    </submittedName>
</protein>
<sequence length="57" mass="6481">MVLVPEAAEANLRAFLALAFMAIMEVLATLDNLDMLSSLNWLVLKNYKKASWHLEME</sequence>
<dbReference type="VEuPathDB" id="FungiDB:QG37_01422"/>
<reference evidence="3" key="1">
    <citation type="journal article" date="2015" name="BMC Genomics">
        <title>Draft genome of a commonly misdiagnosed multidrug resistant pathogen Candida auris.</title>
        <authorList>
            <person name="Chatterjee S."/>
            <person name="Alampalli S.V."/>
            <person name="Nageshan R.K."/>
            <person name="Chettiar S.T."/>
            <person name="Joshi S."/>
            <person name="Tatu U.S."/>
        </authorList>
    </citation>
    <scope>NUCLEOTIDE SEQUENCE [LARGE SCALE GENOMIC DNA]</scope>
    <source>
        <strain evidence="3">6684</strain>
    </source>
</reference>
<gene>
    <name evidence="2" type="ORF">QG37_01422</name>
</gene>
<dbReference type="Proteomes" id="UP000037122">
    <property type="component" value="Unassembled WGS sequence"/>
</dbReference>
<feature type="transmembrane region" description="Helical" evidence="1">
    <location>
        <begin position="12"/>
        <end position="30"/>
    </location>
</feature>
<keyword evidence="1" id="KW-0472">Membrane</keyword>
<proteinExistence type="predicted"/>